<gene>
    <name evidence="1" type="ORF">SAMN06297358_1902</name>
</gene>
<sequence>MPKIEISIEIDAPIEICFDLSRSIDLHRISTSKTNEKAISGVTSGLINLNETVTWEATHFGFRQHLTSKITAYNRPHSFVDEQSKGIFKSIFHLHEFQEINGKVVMKDTFEFSSPYGILGKLFNFLVLTSYLKNFLMERNQVIKSYAETEKWKTVLAEKNYL</sequence>
<evidence type="ECO:0000313" key="1">
    <source>
        <dbReference type="EMBL" id="SOD14936.1"/>
    </source>
</evidence>
<accession>A0A285ZZ58</accession>
<name>A0A285ZZ58_9SPHI</name>
<dbReference type="RefSeq" id="WP_097131258.1">
    <property type="nucleotide sequence ID" value="NZ_OCMT01000002.1"/>
</dbReference>
<dbReference type="AlphaFoldDB" id="A0A285ZZ58"/>
<proteinExistence type="predicted"/>
<dbReference type="Proteomes" id="UP000219281">
    <property type="component" value="Unassembled WGS sequence"/>
</dbReference>
<dbReference type="EMBL" id="OCMT01000002">
    <property type="protein sequence ID" value="SOD14936.1"/>
    <property type="molecule type" value="Genomic_DNA"/>
</dbReference>
<dbReference type="OrthoDB" id="9801773at2"/>
<dbReference type="CDD" id="cd07820">
    <property type="entry name" value="SRPBCC_3"/>
    <property type="match status" value="1"/>
</dbReference>
<dbReference type="InterPro" id="IPR023393">
    <property type="entry name" value="START-like_dom_sf"/>
</dbReference>
<evidence type="ECO:0008006" key="3">
    <source>
        <dbReference type="Google" id="ProtNLM"/>
    </source>
</evidence>
<keyword evidence="2" id="KW-1185">Reference proteome</keyword>
<evidence type="ECO:0000313" key="2">
    <source>
        <dbReference type="Proteomes" id="UP000219281"/>
    </source>
</evidence>
<protein>
    <recommendedName>
        <fullName evidence="3">Ligand-binding SRPBCC domain-containing protein</fullName>
    </recommendedName>
</protein>
<organism evidence="1 2">
    <name type="scientific">Pedobacter xixiisoli</name>
    <dbReference type="NCBI Taxonomy" id="1476464"/>
    <lineage>
        <taxon>Bacteria</taxon>
        <taxon>Pseudomonadati</taxon>
        <taxon>Bacteroidota</taxon>
        <taxon>Sphingobacteriia</taxon>
        <taxon>Sphingobacteriales</taxon>
        <taxon>Sphingobacteriaceae</taxon>
        <taxon>Pedobacter</taxon>
    </lineage>
</organism>
<dbReference type="Gene3D" id="3.30.530.20">
    <property type="match status" value="1"/>
</dbReference>
<dbReference type="SUPFAM" id="SSF55961">
    <property type="entry name" value="Bet v1-like"/>
    <property type="match status" value="1"/>
</dbReference>
<reference evidence="2" key="1">
    <citation type="submission" date="2017-09" db="EMBL/GenBank/DDBJ databases">
        <authorList>
            <person name="Varghese N."/>
            <person name="Submissions S."/>
        </authorList>
    </citation>
    <scope>NUCLEOTIDE SEQUENCE [LARGE SCALE GENOMIC DNA]</scope>
    <source>
        <strain evidence="2">CGMCC 1.12803</strain>
    </source>
</reference>